<evidence type="ECO:0008006" key="3">
    <source>
        <dbReference type="Google" id="ProtNLM"/>
    </source>
</evidence>
<name>A0A2N3VHV3_9NOCA</name>
<gene>
    <name evidence="1" type="ORF">ATK86_5642</name>
</gene>
<evidence type="ECO:0000313" key="2">
    <source>
        <dbReference type="Proteomes" id="UP000233766"/>
    </source>
</evidence>
<comment type="caution">
    <text evidence="1">The sequence shown here is derived from an EMBL/GenBank/DDBJ whole genome shotgun (WGS) entry which is preliminary data.</text>
</comment>
<sequence length="387" mass="43821">MPDVLAMSCHGHVTPPGEGPFRPAISHGQGHGCRYSADMAWTARRAIHNDVSMRPTRTMSTPAAEVPRPRILVDTNVWRYLIDRDGVEAINRAARDGRGKMIACPAVLYEILRLEDVELRHSLVKAICRSRWVRLMPEVFEESSELRVEIARLRSRWLLSHPDMRTFRALDNDWRGPRGVWWRARVDPAEAAAVLREVEGNFLVRSRDDAKGLRDQIGAITNFDKVTLDRWTTTFPLNPGGWDGDPVETWRAETMRYYIEALLRPGSAQSSAAREWLEPWVDLAAMRRELPSFVRLFLYETEPARLPRSWLRWAIQVLQGTRTTSPGTPVDNQIASYLVEADIFVTADKAFAAIVQRVVDEGVIDIATPVLVSADTCVSSLERLLSS</sequence>
<protein>
    <recommendedName>
        <fullName evidence="3">PIN domain-containing protein</fullName>
    </recommendedName>
</protein>
<organism evidence="1 2">
    <name type="scientific">Nocardia fluminea</name>
    <dbReference type="NCBI Taxonomy" id="134984"/>
    <lineage>
        <taxon>Bacteria</taxon>
        <taxon>Bacillati</taxon>
        <taxon>Actinomycetota</taxon>
        <taxon>Actinomycetes</taxon>
        <taxon>Mycobacteriales</taxon>
        <taxon>Nocardiaceae</taxon>
        <taxon>Nocardia</taxon>
    </lineage>
</organism>
<dbReference type="SUPFAM" id="SSF88723">
    <property type="entry name" value="PIN domain-like"/>
    <property type="match status" value="1"/>
</dbReference>
<dbReference type="Proteomes" id="UP000233766">
    <property type="component" value="Unassembled WGS sequence"/>
</dbReference>
<accession>A0A2N3VHV3</accession>
<dbReference type="CDD" id="cd09854">
    <property type="entry name" value="PIN_VapC-like"/>
    <property type="match status" value="1"/>
</dbReference>
<reference evidence="1 2" key="1">
    <citation type="submission" date="2017-12" db="EMBL/GenBank/DDBJ databases">
        <title>Sequencing the genomes of 1000 Actinobacteria strains.</title>
        <authorList>
            <person name="Klenk H.-P."/>
        </authorList>
    </citation>
    <scope>NUCLEOTIDE SEQUENCE [LARGE SCALE GENOMIC DNA]</scope>
    <source>
        <strain evidence="1 2">DSM 44489</strain>
    </source>
</reference>
<evidence type="ECO:0000313" key="1">
    <source>
        <dbReference type="EMBL" id="PKV81179.1"/>
    </source>
</evidence>
<proteinExistence type="predicted"/>
<dbReference type="AlphaFoldDB" id="A0A2N3VHV3"/>
<dbReference type="InterPro" id="IPR029060">
    <property type="entry name" value="PIN-like_dom_sf"/>
</dbReference>
<dbReference type="EMBL" id="PJMW01000002">
    <property type="protein sequence ID" value="PKV81179.1"/>
    <property type="molecule type" value="Genomic_DNA"/>
</dbReference>
<keyword evidence="2" id="KW-1185">Reference proteome</keyword>